<comment type="similarity">
    <text evidence="1">Belongs to the manganese catalase family.</text>
</comment>
<comment type="cofactor">
    <cofactor evidence="2">
        <name>Ca(2+)</name>
        <dbReference type="ChEBI" id="CHEBI:29108"/>
    </cofactor>
    <text evidence="2">Binds 1 Ca(2+) ion per subunit.</text>
</comment>
<dbReference type="SUPFAM" id="SSF47240">
    <property type="entry name" value="Ferritin-like"/>
    <property type="match status" value="1"/>
</dbReference>
<keyword evidence="2" id="KW-0479">Metal-binding</keyword>
<dbReference type="Proteomes" id="UP001229409">
    <property type="component" value="Unassembled WGS sequence"/>
</dbReference>
<evidence type="ECO:0000313" key="4">
    <source>
        <dbReference type="Proteomes" id="UP001229409"/>
    </source>
</evidence>
<keyword evidence="2" id="KW-0106">Calcium</keyword>
<dbReference type="InterPro" id="IPR012347">
    <property type="entry name" value="Ferritin-like"/>
</dbReference>
<dbReference type="Pfam" id="PF05067">
    <property type="entry name" value="Mn_catalase"/>
    <property type="match status" value="1"/>
</dbReference>
<evidence type="ECO:0000256" key="1">
    <source>
        <dbReference type="ARBA" id="ARBA00007644"/>
    </source>
</evidence>
<dbReference type="AlphaFoldDB" id="A0AAP3ZZF4"/>
<reference evidence="3" key="1">
    <citation type="submission" date="2023-04" db="EMBL/GenBank/DDBJ databases">
        <title>Uncovering the Secrets of Slow-Growing Bacteria in Tropical Savanna Soil through Cultivation and Genomic Analysis.</title>
        <authorList>
            <person name="Goncalves O.S."/>
            <person name="Santana M.F."/>
        </authorList>
    </citation>
    <scope>NUCLEOTIDE SEQUENCE</scope>
    <source>
        <strain evidence="3">ANTI</strain>
    </source>
</reference>
<feature type="binding site" evidence="2">
    <location>
        <position position="21"/>
    </location>
    <ligand>
        <name>Ca(2+)</name>
        <dbReference type="ChEBI" id="CHEBI:29108"/>
    </ligand>
</feature>
<dbReference type="RefSeq" id="WP_279832206.1">
    <property type="nucleotide sequence ID" value="NZ_JARVWT010000001.1"/>
</dbReference>
<dbReference type="InterPro" id="IPR007760">
    <property type="entry name" value="Mn_catalase"/>
</dbReference>
<evidence type="ECO:0000313" key="3">
    <source>
        <dbReference type="EMBL" id="MDH2330150.1"/>
    </source>
</evidence>
<evidence type="ECO:0000256" key="2">
    <source>
        <dbReference type="PIRSR" id="PIRSR607760-2"/>
    </source>
</evidence>
<organism evidence="3 4">
    <name type="scientific">Paenibacillus polymyxa</name>
    <name type="common">Bacillus polymyxa</name>
    <dbReference type="NCBI Taxonomy" id="1406"/>
    <lineage>
        <taxon>Bacteria</taxon>
        <taxon>Bacillati</taxon>
        <taxon>Bacillota</taxon>
        <taxon>Bacilli</taxon>
        <taxon>Bacillales</taxon>
        <taxon>Paenibacillaceae</taxon>
        <taxon>Paenibacillus</taxon>
    </lineage>
</organism>
<accession>A0AAP3ZZF4</accession>
<dbReference type="EMBL" id="JARVWT010000001">
    <property type="protein sequence ID" value="MDH2330150.1"/>
    <property type="molecule type" value="Genomic_DNA"/>
</dbReference>
<gene>
    <name evidence="3" type="ORF">QDS18_04655</name>
</gene>
<sequence length="85" mass="9763">MPPKTRKFEEKGLHWAIYRFSPNDYKEIDKIWNGVHPEDGQPLYVKDGPPEGAPIPDLEEKPEMFSPGLSSEEIEELAARLSRNI</sequence>
<comment type="caution">
    <text evidence="3">The sequence shown here is derived from an EMBL/GenBank/DDBJ whole genome shotgun (WGS) entry which is preliminary data.</text>
</comment>
<protein>
    <submittedName>
        <fullName evidence="3">Manganese catalase family protein</fullName>
    </submittedName>
</protein>
<proteinExistence type="inferred from homology"/>
<dbReference type="Gene3D" id="1.20.1260.10">
    <property type="match status" value="1"/>
</dbReference>
<name>A0AAP3ZZF4_PAEPO</name>
<dbReference type="GO" id="GO:0046872">
    <property type="term" value="F:metal ion binding"/>
    <property type="evidence" value="ECO:0007669"/>
    <property type="project" value="UniProtKB-KW"/>
</dbReference>
<dbReference type="InterPro" id="IPR009078">
    <property type="entry name" value="Ferritin-like_SF"/>
</dbReference>